<sequence length="1023" mass="108531">MLQLNLLGEQRLTLLGVDLVAGGSRAVELLAYLVLHPGIRVPRPVLAGTFWPDTPERQAMTNLRRELHNLRQLLEGVDCLAASNGAIGWIPAPGLRVDVQVFAAEREAALLAASEPDLREFLAHAQLALDEYRGDLMPGNYSDWVPAARERIRTECTALCDETVAAWTALGEGRHALAVAGQRIAIQPLEEAGYRGLIRAHLALGDRAAALHAFHRCTAVLERELGVAPSAETRNLLGPSRTPAAGVADALGRGAGHPPIGRAREMAVLRQCWEETRAGRGGLLVLSGAPGVGKTHLAAALGDLARATGAVVAQARCVDASGRIPLAPVAVWLRSRDFAPVLATLPAPLRREAARLLPEVLPDLLTDLLEPAGPAPRAGSGRAMVDAWQRFRFFEALATTVESTGRPTLFVLDDLQWCDADTAAWLAFLLGSGRAANLLVAATLRAGGENGAAAVAGLLQGARSAGLLREMGVAPLEAAASGELAGHIRGRALDEAETRLLQAATGGYPLYVLEAARAFPEAESFPEAGFSPLLGRRMQRLSPQARHVAELAAAFGHDISLDLLSEAGDLETGELVDAIDELWGLGILLPAGSGYGFGHNLLRAAAYEGATPAKRWLLHRRLAQGLELLHAGNLDAVASTLAEQYTLGSSPERALPFHLRAGADAARVFANSAALKSYGQALGLISTQPAGRARDTAELSVRRSMSPPQTALLGYSSAELLGNLERIRELALALGQREVLADSLIGIFAGRYVQGRIGPSYKIARQALELAGDDPDLLGQAHFAVAGAAQGLGRAAEAIGHFARCSEIGRPGYSYILGTRLEIHARGWASHAHWLVGDDARATELADEALSMSGQGELPYTRAVALAYAALLQQLRGDTAALEPLTTELLALCRRYDLAYYGQWGEILQGRLAGGPEGTAQIRAGIAVLRAHDALARMPYWLSLLAENLAAEGDRKGACAVLDAALATAEQHSDVWWLPEVLRLRAGHARGPERRGMLDRARALAEGQGSTALLRRLEMDANA</sequence>
<dbReference type="Proteomes" id="UP001296993">
    <property type="component" value="Unassembled WGS sequence"/>
</dbReference>
<dbReference type="Pfam" id="PF13191">
    <property type="entry name" value="AAA_16"/>
    <property type="match status" value="1"/>
</dbReference>
<name>A0ABS4XDL2_9MICC</name>
<protein>
    <submittedName>
        <fullName evidence="2">DNA-binding SARP family transcriptional activator</fullName>
    </submittedName>
</protein>
<dbReference type="RefSeq" id="WP_209997396.1">
    <property type="nucleotide sequence ID" value="NZ_BAAAJY010000002.1"/>
</dbReference>
<feature type="domain" description="Bacterial transcriptional activator" evidence="1">
    <location>
        <begin position="97"/>
        <end position="241"/>
    </location>
</feature>
<dbReference type="GO" id="GO:0003677">
    <property type="term" value="F:DNA binding"/>
    <property type="evidence" value="ECO:0007669"/>
    <property type="project" value="UniProtKB-KW"/>
</dbReference>
<dbReference type="SMART" id="SM01043">
    <property type="entry name" value="BTAD"/>
    <property type="match status" value="1"/>
</dbReference>
<evidence type="ECO:0000313" key="3">
    <source>
        <dbReference type="Proteomes" id="UP001296993"/>
    </source>
</evidence>
<organism evidence="2 3">
    <name type="scientific">Paeniglutamicibacter kerguelensis</name>
    <dbReference type="NCBI Taxonomy" id="254788"/>
    <lineage>
        <taxon>Bacteria</taxon>
        <taxon>Bacillati</taxon>
        <taxon>Actinomycetota</taxon>
        <taxon>Actinomycetes</taxon>
        <taxon>Micrococcales</taxon>
        <taxon>Micrococcaceae</taxon>
        <taxon>Paeniglutamicibacter</taxon>
    </lineage>
</organism>
<reference evidence="2 3" key="1">
    <citation type="submission" date="2021-03" db="EMBL/GenBank/DDBJ databases">
        <title>Sequencing the genomes of 1000 actinobacteria strains.</title>
        <authorList>
            <person name="Klenk H.-P."/>
        </authorList>
    </citation>
    <scope>NUCLEOTIDE SEQUENCE [LARGE SCALE GENOMIC DNA]</scope>
    <source>
        <strain evidence="2 3">DSM 15797</strain>
    </source>
</reference>
<keyword evidence="3" id="KW-1185">Reference proteome</keyword>
<dbReference type="Pfam" id="PF03704">
    <property type="entry name" value="BTAD"/>
    <property type="match status" value="1"/>
</dbReference>
<comment type="caution">
    <text evidence="2">The sequence shown here is derived from an EMBL/GenBank/DDBJ whole genome shotgun (WGS) entry which is preliminary data.</text>
</comment>
<gene>
    <name evidence="2" type="ORF">JOF47_002004</name>
</gene>
<dbReference type="InterPro" id="IPR027417">
    <property type="entry name" value="P-loop_NTPase"/>
</dbReference>
<dbReference type="InterPro" id="IPR051677">
    <property type="entry name" value="AfsR-DnrI-RedD_regulator"/>
</dbReference>
<dbReference type="SUPFAM" id="SSF52540">
    <property type="entry name" value="P-loop containing nucleoside triphosphate hydrolases"/>
    <property type="match status" value="1"/>
</dbReference>
<dbReference type="InterPro" id="IPR005158">
    <property type="entry name" value="BTAD"/>
</dbReference>
<dbReference type="Gene3D" id="3.40.50.300">
    <property type="entry name" value="P-loop containing nucleotide triphosphate hydrolases"/>
    <property type="match status" value="1"/>
</dbReference>
<keyword evidence="2" id="KW-0238">DNA-binding</keyword>
<dbReference type="EMBL" id="JAGIOF010000001">
    <property type="protein sequence ID" value="MBP2386493.1"/>
    <property type="molecule type" value="Genomic_DNA"/>
</dbReference>
<dbReference type="InterPro" id="IPR041664">
    <property type="entry name" value="AAA_16"/>
</dbReference>
<dbReference type="InterPro" id="IPR016032">
    <property type="entry name" value="Sig_transdc_resp-reg_C-effctor"/>
</dbReference>
<dbReference type="InterPro" id="IPR011990">
    <property type="entry name" value="TPR-like_helical_dom_sf"/>
</dbReference>
<evidence type="ECO:0000313" key="2">
    <source>
        <dbReference type="EMBL" id="MBP2386493.1"/>
    </source>
</evidence>
<dbReference type="Gene3D" id="1.25.40.10">
    <property type="entry name" value="Tetratricopeptide repeat domain"/>
    <property type="match status" value="1"/>
</dbReference>
<proteinExistence type="predicted"/>
<dbReference type="SUPFAM" id="SSF46894">
    <property type="entry name" value="C-terminal effector domain of the bipartite response regulators"/>
    <property type="match status" value="1"/>
</dbReference>
<evidence type="ECO:0000259" key="1">
    <source>
        <dbReference type="SMART" id="SM01043"/>
    </source>
</evidence>
<dbReference type="PANTHER" id="PTHR35807">
    <property type="entry name" value="TRANSCRIPTIONAL REGULATOR REDD-RELATED"/>
    <property type="match status" value="1"/>
</dbReference>
<dbReference type="Gene3D" id="1.10.10.10">
    <property type="entry name" value="Winged helix-like DNA-binding domain superfamily/Winged helix DNA-binding domain"/>
    <property type="match status" value="1"/>
</dbReference>
<dbReference type="SUPFAM" id="SSF48452">
    <property type="entry name" value="TPR-like"/>
    <property type="match status" value="2"/>
</dbReference>
<dbReference type="InterPro" id="IPR036388">
    <property type="entry name" value="WH-like_DNA-bd_sf"/>
</dbReference>
<accession>A0ABS4XDL2</accession>